<evidence type="ECO:0000313" key="1">
    <source>
        <dbReference type="EMBL" id="PIC42204.1"/>
    </source>
</evidence>
<comment type="caution">
    <text evidence="1">The sequence shown here is derived from an EMBL/GenBank/DDBJ whole genome shotgun (WGS) entry which is preliminary data.</text>
</comment>
<accession>A0A2G5URT1</accession>
<dbReference type="EMBL" id="PDUG01000003">
    <property type="protein sequence ID" value="PIC42204.1"/>
    <property type="molecule type" value="Genomic_DNA"/>
</dbReference>
<protein>
    <submittedName>
        <fullName evidence="1">Uncharacterized protein</fullName>
    </submittedName>
</protein>
<dbReference type="Proteomes" id="UP000230233">
    <property type="component" value="Chromosome III"/>
</dbReference>
<sequence length="90" mass="10022">MLNGSDETTEGILSLGNDLTMMESTGKIEGMILKPFLIIPEVHTIREKCHFEIASPRKSTPHEGSDPEMKIRSGPALHSKFFPIYAKSCF</sequence>
<evidence type="ECO:0000313" key="2">
    <source>
        <dbReference type="Proteomes" id="UP000230233"/>
    </source>
</evidence>
<dbReference type="AlphaFoldDB" id="A0A2G5URT1"/>
<keyword evidence="2" id="KW-1185">Reference proteome</keyword>
<reference evidence="2" key="1">
    <citation type="submission" date="2017-10" db="EMBL/GenBank/DDBJ databases">
        <title>Rapid genome shrinkage in a self-fertile nematode reveals novel sperm competition proteins.</title>
        <authorList>
            <person name="Yin D."/>
            <person name="Schwarz E.M."/>
            <person name="Thomas C.G."/>
            <person name="Felde R.L."/>
            <person name="Korf I.F."/>
            <person name="Cutter A.D."/>
            <person name="Schartner C.M."/>
            <person name="Ralston E.J."/>
            <person name="Meyer B.J."/>
            <person name="Haag E.S."/>
        </authorList>
    </citation>
    <scope>NUCLEOTIDE SEQUENCE [LARGE SCALE GENOMIC DNA]</scope>
    <source>
        <strain evidence="2">JU1422</strain>
    </source>
</reference>
<gene>
    <name evidence="1" type="primary">Cnig_chr_III.g9358</name>
    <name evidence="1" type="ORF">B9Z55_009358</name>
</gene>
<organism evidence="1 2">
    <name type="scientific">Caenorhabditis nigoni</name>
    <dbReference type="NCBI Taxonomy" id="1611254"/>
    <lineage>
        <taxon>Eukaryota</taxon>
        <taxon>Metazoa</taxon>
        <taxon>Ecdysozoa</taxon>
        <taxon>Nematoda</taxon>
        <taxon>Chromadorea</taxon>
        <taxon>Rhabditida</taxon>
        <taxon>Rhabditina</taxon>
        <taxon>Rhabditomorpha</taxon>
        <taxon>Rhabditoidea</taxon>
        <taxon>Rhabditidae</taxon>
        <taxon>Peloderinae</taxon>
        <taxon>Caenorhabditis</taxon>
    </lineage>
</organism>
<proteinExistence type="predicted"/>
<name>A0A2G5URT1_9PELO</name>